<evidence type="ECO:0000313" key="2">
    <source>
        <dbReference type="Proteomes" id="UP000596247"/>
    </source>
</evidence>
<protein>
    <submittedName>
        <fullName evidence="1">Uncharacterized protein</fullName>
    </submittedName>
</protein>
<dbReference type="Proteomes" id="UP000596247">
    <property type="component" value="Chromosome"/>
</dbReference>
<evidence type="ECO:0000313" key="1">
    <source>
        <dbReference type="EMBL" id="CAD5236085.1"/>
    </source>
</evidence>
<dbReference type="EMBL" id="LR881104">
    <property type="protein sequence ID" value="CAD5236085.1"/>
    <property type="molecule type" value="Genomic_DNA"/>
</dbReference>
<name>A0A7R8R525_9CAUD</name>
<proteinExistence type="predicted"/>
<gene>
    <name evidence="1" type="ORF">LLCLJKAH_00096</name>
</gene>
<keyword evidence="2" id="KW-1185">Reference proteome</keyword>
<reference evidence="1 2" key="1">
    <citation type="submission" date="2020-09" db="EMBL/GenBank/DDBJ databases">
        <authorList>
            <person name="Jameson E."/>
        </authorList>
    </citation>
    <scope>NUCLEOTIDE SEQUENCE [LARGE SCALE GENOMIC DNA]</scope>
</reference>
<accession>A0A7R8R525</accession>
<sequence>MQMTLAPYSNGVSEITVSHRQQSITFKGTTYNRTILKEKEAFFQDINAYWDSLPMSTQDAIWATYLELDRAFVSEEGTNSVHKTLHQLLLQLYQYHSMDSFRYWIRFKSRVKYPPDLKEKYSPEYPKEMTYLLEDYRGLLALTLGLRIVLPIVLRYTLAVEREQKGKYKEFMCLKLLEGTELMNSPEMAQIKGYVTAAANVNEKPPSMSAILGGLGSTQIPMFFLAHAIIRRVIVSELKTEGDPVNIVSNVWNFVSQMDLDKRFGGATKDKNPTGAVAEDDKQSVAEIYKNKERISASSPVTETVFVGMYLSAKKYIDPTMDDDLAEMLWAHHKQLKSFDPEPWQLVLMGWVLAPQVTFKTRDYLEPEDRNRGIAIAQALLWHWGFPQLAALLTATRAVPIHFEGASQSSAQLSIMKRAWRGPTEEMVREINEQYPHHKLIRNKFDPNQSNYAVVAINELFSMVVSGDWDLNCPRSLIDVCGMSEDLSGYAPPTDLKYQLYDFVIKNNRRKSGKQ</sequence>
<organism evidence="1 2">
    <name type="scientific">Klebsiella phage vB_KvM-Eowyn</name>
    <dbReference type="NCBI Taxonomy" id="2762819"/>
    <lineage>
        <taxon>Viruses</taxon>
        <taxon>Duplodnaviria</taxon>
        <taxon>Heunggongvirae</taxon>
        <taxon>Uroviricota</taxon>
        <taxon>Caudoviricetes</taxon>
        <taxon>Chimalliviridae</taxon>
        <taxon>Eowynvirus</taxon>
        <taxon>Eowynvirus eowyn</taxon>
    </lineage>
</organism>